<dbReference type="eggNOG" id="COG3396">
    <property type="taxonomic scope" value="Bacteria"/>
</dbReference>
<dbReference type="InterPro" id="IPR007814">
    <property type="entry name" value="PaaA_PaaC"/>
</dbReference>
<dbReference type="PANTHER" id="PTHR30458:SF0">
    <property type="entry name" value="1,2-PHENYLACETYL-COA EPOXIDASE, SUBUNIT C"/>
    <property type="match status" value="1"/>
</dbReference>
<dbReference type="EMBL" id="BASZ01000009">
    <property type="protein sequence ID" value="GAD50531.1"/>
    <property type="molecule type" value="Genomic_DNA"/>
</dbReference>
<dbReference type="Proteomes" id="UP000016568">
    <property type="component" value="Unassembled WGS sequence"/>
</dbReference>
<evidence type="ECO:0000313" key="2">
    <source>
        <dbReference type="Proteomes" id="UP000016568"/>
    </source>
</evidence>
<dbReference type="RefSeq" id="WP_021691349.1">
    <property type="nucleotide sequence ID" value="NZ_BASZ01000009.1"/>
</dbReference>
<keyword evidence="2" id="KW-1185">Reference proteome</keyword>
<dbReference type="GO" id="GO:0005829">
    <property type="term" value="C:cytosol"/>
    <property type="evidence" value="ECO:0007669"/>
    <property type="project" value="TreeGrafter"/>
</dbReference>
<sequence>MDAPLFGVLTQLGDDSLILGQRLCEWCGHAPTIEVDLSLSNLALDLIGQATLLLDYAGVVEGAGRDADRLAFHRSAEAFRNCLLAEQPNGDFAQTIVRHFFYATYAAALFEELVHSSDRRLSEIAAKAAKELRYHAEYAADWVVRLGDGTEESNARMRDALAWHWRFVDDLFLDDADWVACAERGLVPLRQALRPAFGDIVATVLGRAGLDVPGKVWPIMGGRSGRHSEHLSTLLAIMQVLPRAHPQAAW</sequence>
<organism evidence="1 2">
    <name type="scientific">Caenibius tardaugens NBRC 16725</name>
    <dbReference type="NCBI Taxonomy" id="1219035"/>
    <lineage>
        <taxon>Bacteria</taxon>
        <taxon>Pseudomonadati</taxon>
        <taxon>Pseudomonadota</taxon>
        <taxon>Alphaproteobacteria</taxon>
        <taxon>Sphingomonadales</taxon>
        <taxon>Erythrobacteraceae</taxon>
        <taxon>Caenibius</taxon>
    </lineage>
</organism>
<dbReference type="OrthoDB" id="9789947at2"/>
<dbReference type="SUPFAM" id="SSF47240">
    <property type="entry name" value="Ferritin-like"/>
    <property type="match status" value="1"/>
</dbReference>
<protein>
    <submittedName>
        <fullName evidence="1">Phenylacetate-CoA oxygenase PaaI subunit</fullName>
    </submittedName>
</protein>
<dbReference type="InterPro" id="IPR052703">
    <property type="entry name" value="Aromatic_CoA_ox/epox"/>
</dbReference>
<comment type="caution">
    <text evidence="1">The sequence shown here is derived from an EMBL/GenBank/DDBJ whole genome shotgun (WGS) entry which is preliminary data.</text>
</comment>
<dbReference type="PIRSF" id="PIRSF037834">
    <property type="entry name" value="PA_CoA_Oase3"/>
    <property type="match status" value="1"/>
</dbReference>
<dbReference type="InterPro" id="IPR011882">
    <property type="entry name" value="PaaC"/>
</dbReference>
<accession>U2YAS2</accession>
<dbReference type="KEGG" id="ntd:EGO55_04925"/>
<dbReference type="NCBIfam" id="TIGR02158">
    <property type="entry name" value="PA_CoA_Oxy3"/>
    <property type="match status" value="1"/>
</dbReference>
<dbReference type="Gene3D" id="1.20.1260.10">
    <property type="match status" value="1"/>
</dbReference>
<name>U2YAS2_9SPHN</name>
<evidence type="ECO:0000313" key="1">
    <source>
        <dbReference type="EMBL" id="GAD50531.1"/>
    </source>
</evidence>
<dbReference type="InterPro" id="IPR009078">
    <property type="entry name" value="Ferritin-like_SF"/>
</dbReference>
<dbReference type="Pfam" id="PF05138">
    <property type="entry name" value="PaaA_PaaC"/>
    <property type="match status" value="1"/>
</dbReference>
<dbReference type="InterPro" id="IPR012347">
    <property type="entry name" value="Ferritin-like"/>
</dbReference>
<dbReference type="AlphaFoldDB" id="U2YAS2"/>
<gene>
    <name evidence="1" type="primary">paaI</name>
    <name evidence="1" type="ORF">NT2_09_01390</name>
</gene>
<dbReference type="PANTHER" id="PTHR30458">
    <property type="entry name" value="PHENYLACETIC ACID DEGRADATION PROTEIN PAA"/>
    <property type="match status" value="1"/>
</dbReference>
<dbReference type="GO" id="GO:0010124">
    <property type="term" value="P:phenylacetate catabolic process"/>
    <property type="evidence" value="ECO:0007669"/>
    <property type="project" value="InterPro"/>
</dbReference>
<reference evidence="1 2" key="1">
    <citation type="submission" date="2013-09" db="EMBL/GenBank/DDBJ databases">
        <title>Whole genome shotgun sequence of Novosphingobium tardaugens NBRC 16725.</title>
        <authorList>
            <person name="Isaki S."/>
            <person name="Hosoyama A."/>
            <person name="Tsuchikane K."/>
            <person name="Katsumata H."/>
            <person name="Ando Y."/>
            <person name="Yamazaki S."/>
            <person name="Fujita N."/>
        </authorList>
    </citation>
    <scope>NUCLEOTIDE SEQUENCE [LARGE SCALE GENOMIC DNA]</scope>
    <source>
        <strain evidence="1 2">NBRC 16725</strain>
    </source>
</reference>
<proteinExistence type="predicted"/>